<dbReference type="SUPFAM" id="SSF51735">
    <property type="entry name" value="NAD(P)-binding Rossmann-fold domains"/>
    <property type="match status" value="1"/>
</dbReference>
<name>A0AAV9U5V1_9PEZI</name>
<comment type="caution">
    <text evidence="3">The sequence shown here is derived from an EMBL/GenBank/DDBJ whole genome shotgun (WGS) entry which is preliminary data.</text>
</comment>
<dbReference type="PANTHER" id="PTHR43899">
    <property type="entry name" value="RH59310P"/>
    <property type="match status" value="1"/>
</dbReference>
<dbReference type="Pfam" id="PF00106">
    <property type="entry name" value="adh_short"/>
    <property type="match status" value="1"/>
</dbReference>
<dbReference type="PANTHER" id="PTHR43899:SF13">
    <property type="entry name" value="RH59310P"/>
    <property type="match status" value="1"/>
</dbReference>
<protein>
    <recommendedName>
        <fullName evidence="5">NAD(P)-binding protein</fullName>
    </recommendedName>
</protein>
<dbReference type="InterPro" id="IPR036291">
    <property type="entry name" value="NAD(P)-bd_dom_sf"/>
</dbReference>
<organism evidence="3 4">
    <name type="scientific">Orbilia brochopaga</name>
    <dbReference type="NCBI Taxonomy" id="3140254"/>
    <lineage>
        <taxon>Eukaryota</taxon>
        <taxon>Fungi</taxon>
        <taxon>Dikarya</taxon>
        <taxon>Ascomycota</taxon>
        <taxon>Pezizomycotina</taxon>
        <taxon>Orbiliomycetes</taxon>
        <taxon>Orbiliales</taxon>
        <taxon>Orbiliaceae</taxon>
        <taxon>Orbilia</taxon>
    </lineage>
</organism>
<sequence>MATEFFDTLVSKASQLNFRPSETTIKALAVTGAIATSYQIWKFFEFIHLYFLKPSTLNRYRAAESPKGEAPWALITGSSDGIGKCLANDLAKKGFNIIIHGRTREKLVKLSASFEKRYGIKTRTLSLDASDPSVILDDAVIAALNDIKITILINNVGGATVTAPATWQPLVDKTSEEVDRVISFNARFMTQLIRLVLPRMTEPGLIINISSQSSIGLPYVQLYSGSKGFVNAFSIAMNAEMYAMGRDIQVMSVTPSSVKGAGFKQAKGSLLPDADMISKAILDRVGSGRTVISPYWLQAAQDAILRSLPHSWYPMLVTGAVSALKKEEEEEELAKAKLI</sequence>
<dbReference type="GO" id="GO:0016491">
    <property type="term" value="F:oxidoreductase activity"/>
    <property type="evidence" value="ECO:0007669"/>
    <property type="project" value="UniProtKB-KW"/>
</dbReference>
<dbReference type="AlphaFoldDB" id="A0AAV9U5V1"/>
<dbReference type="InterPro" id="IPR051019">
    <property type="entry name" value="VLCFA-Steroid_DH"/>
</dbReference>
<evidence type="ECO:0000313" key="3">
    <source>
        <dbReference type="EMBL" id="KAK6336135.1"/>
    </source>
</evidence>
<accession>A0AAV9U5V1</accession>
<gene>
    <name evidence="3" type="ORF">TWF696_001702</name>
</gene>
<dbReference type="GO" id="GO:0005783">
    <property type="term" value="C:endoplasmic reticulum"/>
    <property type="evidence" value="ECO:0007669"/>
    <property type="project" value="TreeGrafter"/>
</dbReference>
<dbReference type="Proteomes" id="UP001375240">
    <property type="component" value="Unassembled WGS sequence"/>
</dbReference>
<proteinExistence type="inferred from homology"/>
<evidence type="ECO:0000256" key="1">
    <source>
        <dbReference type="ARBA" id="ARBA00006484"/>
    </source>
</evidence>
<evidence type="ECO:0000256" key="2">
    <source>
        <dbReference type="ARBA" id="ARBA00023002"/>
    </source>
</evidence>
<keyword evidence="2" id="KW-0560">Oxidoreductase</keyword>
<keyword evidence="4" id="KW-1185">Reference proteome</keyword>
<evidence type="ECO:0000313" key="4">
    <source>
        <dbReference type="Proteomes" id="UP001375240"/>
    </source>
</evidence>
<comment type="similarity">
    <text evidence="1">Belongs to the short-chain dehydrogenases/reductases (SDR) family.</text>
</comment>
<evidence type="ECO:0008006" key="5">
    <source>
        <dbReference type="Google" id="ProtNLM"/>
    </source>
</evidence>
<dbReference type="Gene3D" id="3.40.50.720">
    <property type="entry name" value="NAD(P)-binding Rossmann-like Domain"/>
    <property type="match status" value="1"/>
</dbReference>
<reference evidence="3 4" key="1">
    <citation type="submission" date="2019-10" db="EMBL/GenBank/DDBJ databases">
        <authorList>
            <person name="Palmer J.M."/>
        </authorList>
    </citation>
    <scope>NUCLEOTIDE SEQUENCE [LARGE SCALE GENOMIC DNA]</scope>
    <source>
        <strain evidence="3 4">TWF696</strain>
    </source>
</reference>
<dbReference type="PIRSF" id="PIRSF000126">
    <property type="entry name" value="11-beta-HSD1"/>
    <property type="match status" value="1"/>
</dbReference>
<dbReference type="EMBL" id="JAVHNQ010000011">
    <property type="protein sequence ID" value="KAK6336135.1"/>
    <property type="molecule type" value="Genomic_DNA"/>
</dbReference>
<dbReference type="InterPro" id="IPR002347">
    <property type="entry name" value="SDR_fam"/>
</dbReference>
<dbReference type="PRINTS" id="PR00081">
    <property type="entry name" value="GDHRDH"/>
</dbReference>